<comment type="caution">
    <text evidence="8">The sequence shown here is derived from an EMBL/GenBank/DDBJ whole genome shotgun (WGS) entry which is preliminary data.</text>
</comment>
<evidence type="ECO:0000313" key="8">
    <source>
        <dbReference type="EMBL" id="KAK1610704.1"/>
    </source>
</evidence>
<dbReference type="GO" id="GO:0003700">
    <property type="term" value="F:DNA-binding transcription factor activity"/>
    <property type="evidence" value="ECO:0007669"/>
    <property type="project" value="InterPro"/>
</dbReference>
<evidence type="ECO:0000256" key="1">
    <source>
        <dbReference type="ARBA" id="ARBA00004123"/>
    </source>
</evidence>
<dbReference type="PANTHER" id="PTHR31677:SF75">
    <property type="entry name" value="ETHYLENE-RESPONSIVE TRANSCRIPTION FACTOR ERF084"/>
    <property type="match status" value="1"/>
</dbReference>
<dbReference type="SUPFAM" id="SSF54171">
    <property type="entry name" value="DNA-binding domain"/>
    <property type="match status" value="1"/>
</dbReference>
<keyword evidence="2" id="KW-0805">Transcription regulation</keyword>
<dbReference type="PANTHER" id="PTHR31677">
    <property type="entry name" value="AP2 DOMAIN CLASS TRANSCRIPTION FACTOR"/>
    <property type="match status" value="1"/>
</dbReference>
<evidence type="ECO:0000259" key="7">
    <source>
        <dbReference type="PROSITE" id="PS51032"/>
    </source>
</evidence>
<feature type="domain" description="AP2/ERF" evidence="7">
    <location>
        <begin position="10"/>
        <end position="65"/>
    </location>
</feature>
<keyword evidence="9" id="KW-1185">Reference proteome</keyword>
<dbReference type="InterPro" id="IPR001471">
    <property type="entry name" value="AP2/ERF_dom"/>
</dbReference>
<dbReference type="InterPro" id="IPR016177">
    <property type="entry name" value="DNA-bd_dom_sf"/>
</dbReference>
<dbReference type="PROSITE" id="PS51032">
    <property type="entry name" value="AP2_ERF"/>
    <property type="match status" value="1"/>
</dbReference>
<evidence type="ECO:0000256" key="2">
    <source>
        <dbReference type="ARBA" id="ARBA00023015"/>
    </source>
</evidence>
<proteinExistence type="predicted"/>
<name>A0AAD8QZI9_LOLMU</name>
<dbReference type="EMBL" id="JAUUTY010000007">
    <property type="protein sequence ID" value="KAK1610704.1"/>
    <property type="molecule type" value="Genomic_DNA"/>
</dbReference>
<protein>
    <recommendedName>
        <fullName evidence="7">AP2/ERF domain-containing protein</fullName>
    </recommendedName>
</protein>
<comment type="subcellular location">
    <subcellularLocation>
        <location evidence="1">Nucleus</location>
    </subcellularLocation>
</comment>
<evidence type="ECO:0000256" key="6">
    <source>
        <dbReference type="SAM" id="MobiDB-lite"/>
    </source>
</evidence>
<evidence type="ECO:0000256" key="4">
    <source>
        <dbReference type="ARBA" id="ARBA00023163"/>
    </source>
</evidence>
<dbReference type="SMART" id="SM00380">
    <property type="entry name" value="AP2"/>
    <property type="match status" value="1"/>
</dbReference>
<feature type="region of interest" description="Disordered" evidence="6">
    <location>
        <begin position="146"/>
        <end position="173"/>
    </location>
</feature>
<reference evidence="8" key="1">
    <citation type="submission" date="2023-07" db="EMBL/GenBank/DDBJ databases">
        <title>A chromosome-level genome assembly of Lolium multiflorum.</title>
        <authorList>
            <person name="Chen Y."/>
            <person name="Copetti D."/>
            <person name="Kolliker R."/>
            <person name="Studer B."/>
        </authorList>
    </citation>
    <scope>NUCLEOTIDE SEQUENCE</scope>
    <source>
        <strain evidence="8">02402/16</strain>
        <tissue evidence="8">Leaf</tissue>
    </source>
</reference>
<dbReference type="GO" id="GO:0003677">
    <property type="term" value="F:DNA binding"/>
    <property type="evidence" value="ECO:0007669"/>
    <property type="project" value="UniProtKB-KW"/>
</dbReference>
<dbReference type="InterPro" id="IPR036955">
    <property type="entry name" value="AP2/ERF_dom_sf"/>
</dbReference>
<evidence type="ECO:0000256" key="5">
    <source>
        <dbReference type="ARBA" id="ARBA00023242"/>
    </source>
</evidence>
<organism evidence="8 9">
    <name type="scientific">Lolium multiflorum</name>
    <name type="common">Italian ryegrass</name>
    <name type="synonym">Lolium perenne subsp. multiflorum</name>
    <dbReference type="NCBI Taxonomy" id="4521"/>
    <lineage>
        <taxon>Eukaryota</taxon>
        <taxon>Viridiplantae</taxon>
        <taxon>Streptophyta</taxon>
        <taxon>Embryophyta</taxon>
        <taxon>Tracheophyta</taxon>
        <taxon>Spermatophyta</taxon>
        <taxon>Magnoliopsida</taxon>
        <taxon>Liliopsida</taxon>
        <taxon>Poales</taxon>
        <taxon>Poaceae</taxon>
        <taxon>BOP clade</taxon>
        <taxon>Pooideae</taxon>
        <taxon>Poodae</taxon>
        <taxon>Poeae</taxon>
        <taxon>Poeae Chloroplast Group 2 (Poeae type)</taxon>
        <taxon>Loliodinae</taxon>
        <taxon>Loliinae</taxon>
        <taxon>Lolium</taxon>
    </lineage>
</organism>
<keyword evidence="4" id="KW-0804">Transcription</keyword>
<accession>A0AAD8QZI9</accession>
<sequence>MPPRRRGSSGFRGVRVRPSYRFYAKIRAGGFLLTLGTYITPEQATRAYDAAAWRFRRTRRNMNFPDVESLEEEFLAPAPCLVDEDRRRHRQVQRRIAIAEHDEQLMRQWRAQFPNDVDNTDAFFADLRAQRMSNRHHHPAVAEFELENPNTTWTENDPRWDDILDGDNLTSRD</sequence>
<dbReference type="CDD" id="cd00018">
    <property type="entry name" value="AP2"/>
    <property type="match status" value="1"/>
</dbReference>
<gene>
    <name evidence="8" type="ORF">QYE76_034377</name>
</gene>
<keyword evidence="3" id="KW-0238">DNA-binding</keyword>
<dbReference type="AlphaFoldDB" id="A0AAD8QZI9"/>
<dbReference type="GO" id="GO:0005634">
    <property type="term" value="C:nucleus"/>
    <property type="evidence" value="ECO:0007669"/>
    <property type="project" value="UniProtKB-SubCell"/>
</dbReference>
<keyword evidence="5" id="KW-0539">Nucleus</keyword>
<dbReference type="Proteomes" id="UP001231189">
    <property type="component" value="Unassembled WGS sequence"/>
</dbReference>
<evidence type="ECO:0000313" key="9">
    <source>
        <dbReference type="Proteomes" id="UP001231189"/>
    </source>
</evidence>
<evidence type="ECO:0000256" key="3">
    <source>
        <dbReference type="ARBA" id="ARBA00023125"/>
    </source>
</evidence>
<dbReference type="Gene3D" id="3.30.730.10">
    <property type="entry name" value="AP2/ERF domain"/>
    <property type="match status" value="1"/>
</dbReference>